<evidence type="ECO:0000313" key="2">
    <source>
        <dbReference type="Proteomes" id="UP000228700"/>
    </source>
</evidence>
<reference evidence="2" key="1">
    <citation type="submission" date="2017-09" db="EMBL/GenBank/DDBJ databases">
        <title>Depth-based differentiation of microbial function through sediment-hosted aquifers and enrichment of novel symbionts in the deep terrestrial subsurface.</title>
        <authorList>
            <person name="Probst A.J."/>
            <person name="Ladd B."/>
            <person name="Jarett J.K."/>
            <person name="Geller-Mcgrath D.E."/>
            <person name="Sieber C.M.K."/>
            <person name="Emerson J.B."/>
            <person name="Anantharaman K."/>
            <person name="Thomas B.C."/>
            <person name="Malmstrom R."/>
            <person name="Stieglmeier M."/>
            <person name="Klingl A."/>
            <person name="Woyke T."/>
            <person name="Ryan C.M."/>
            <person name="Banfield J.F."/>
        </authorList>
    </citation>
    <scope>NUCLEOTIDE SEQUENCE [LARGE SCALE GENOMIC DNA]</scope>
</reference>
<organism evidence="1 2">
    <name type="scientific">Candidatus Taylorbacteria bacterium CG10_big_fil_rev_8_21_14_0_10_41_48</name>
    <dbReference type="NCBI Taxonomy" id="1975024"/>
    <lineage>
        <taxon>Bacteria</taxon>
        <taxon>Candidatus Tayloriibacteriota</taxon>
    </lineage>
</organism>
<gene>
    <name evidence="1" type="ORF">COV01_01995</name>
</gene>
<protein>
    <submittedName>
        <fullName evidence="1">Uncharacterized protein</fullName>
    </submittedName>
</protein>
<evidence type="ECO:0000313" key="1">
    <source>
        <dbReference type="EMBL" id="PJE74246.1"/>
    </source>
</evidence>
<accession>A0A2M8LC93</accession>
<dbReference type="Proteomes" id="UP000228700">
    <property type="component" value="Unassembled WGS sequence"/>
</dbReference>
<proteinExistence type="predicted"/>
<sequence length="75" mass="8457">MIIRFKSLPLGGRFFVHLDSIEYIGIKVAPFSVLSKDRNKFYRVNAVLIPKLKLIYGSNGLIATIPRRGRILIAA</sequence>
<dbReference type="EMBL" id="PFEQ01000009">
    <property type="protein sequence ID" value="PJE74246.1"/>
    <property type="molecule type" value="Genomic_DNA"/>
</dbReference>
<dbReference type="AlphaFoldDB" id="A0A2M8LC93"/>
<comment type="caution">
    <text evidence="1">The sequence shown here is derived from an EMBL/GenBank/DDBJ whole genome shotgun (WGS) entry which is preliminary data.</text>
</comment>
<name>A0A2M8LC93_9BACT</name>